<keyword evidence="3" id="KW-0949">S-adenosyl-L-methionine</keyword>
<dbReference type="PANTHER" id="PTHR30352">
    <property type="entry name" value="PYRUVATE FORMATE-LYASE-ACTIVATING ENZYME"/>
    <property type="match status" value="1"/>
</dbReference>
<dbReference type="InterPro" id="IPR007197">
    <property type="entry name" value="rSAM"/>
</dbReference>
<dbReference type="CDD" id="cd01335">
    <property type="entry name" value="Radical_SAM"/>
    <property type="match status" value="1"/>
</dbReference>
<dbReference type="SFLD" id="SFLDS00029">
    <property type="entry name" value="Radical_SAM"/>
    <property type="match status" value="1"/>
</dbReference>
<evidence type="ECO:0000256" key="3">
    <source>
        <dbReference type="ARBA" id="ARBA00022691"/>
    </source>
</evidence>
<keyword evidence="4" id="KW-0479">Metal-binding</keyword>
<dbReference type="InterPro" id="IPR058240">
    <property type="entry name" value="rSAM_sf"/>
</dbReference>
<feature type="domain" description="Radical SAM core" evidence="7">
    <location>
        <begin position="12"/>
        <end position="231"/>
    </location>
</feature>
<dbReference type="GO" id="GO:0046872">
    <property type="term" value="F:metal ion binding"/>
    <property type="evidence" value="ECO:0007669"/>
    <property type="project" value="UniProtKB-KW"/>
</dbReference>
<dbReference type="SFLD" id="SFLDG01067">
    <property type="entry name" value="SPASM/twitch_domain_containing"/>
    <property type="match status" value="1"/>
</dbReference>
<dbReference type="AlphaFoldDB" id="Q64EF8"/>
<keyword evidence="2" id="KW-0004">4Fe-4S</keyword>
<dbReference type="Gene3D" id="3.20.20.70">
    <property type="entry name" value="Aldolase class I"/>
    <property type="match status" value="1"/>
</dbReference>
<dbReference type="GO" id="GO:0051539">
    <property type="term" value="F:4 iron, 4 sulfur cluster binding"/>
    <property type="evidence" value="ECO:0007669"/>
    <property type="project" value="UniProtKB-KW"/>
</dbReference>
<dbReference type="PROSITE" id="PS51918">
    <property type="entry name" value="RADICAL_SAM"/>
    <property type="match status" value="1"/>
</dbReference>
<organism evidence="8">
    <name type="scientific">Uncultured archaeon GZfos26G2</name>
    <dbReference type="NCBI Taxonomy" id="3386331"/>
    <lineage>
        <taxon>Archaea</taxon>
        <taxon>Methanobacteriati</taxon>
        <taxon>Methanobacteriota</taxon>
        <taxon>Stenosarchaea group</taxon>
        <taxon>Methanomicrobia</taxon>
        <taxon>Candidatus Methanophagales</taxon>
        <taxon>Candidatus Methanophagaceae</taxon>
        <taxon>Candidatus Methanophaga</taxon>
    </lineage>
</organism>
<dbReference type="InterPro" id="IPR006638">
    <property type="entry name" value="Elp3/MiaA/NifB-like_rSAM"/>
</dbReference>
<protein>
    <submittedName>
        <fullName evidence="8">Coenzyme PQQ synthesis protein</fullName>
    </submittedName>
</protein>
<dbReference type="InterPro" id="IPR013785">
    <property type="entry name" value="Aldolase_TIM"/>
</dbReference>
<gene>
    <name evidence="8" type="primary">pqqE</name>
    <name evidence="8" type="ORF">GZ11H11_26</name>
</gene>
<evidence type="ECO:0000256" key="2">
    <source>
        <dbReference type="ARBA" id="ARBA00022485"/>
    </source>
</evidence>
<dbReference type="InterPro" id="IPR034457">
    <property type="entry name" value="Organic_radical-activating"/>
</dbReference>
<sequence length="317" mass="36697">MGKRNIQYFTLSDIEPRIWFMLTGCDFRCRGCFRPARDGGGTLLSPEETLKRAEQACLKHYGKLPTKAMITGGEPTLDKEFLLTLVKGLKEKGFEEIILMSNGYEIGREGNDNYAAELKEAGLTEAHIDIKAFSDEIHIWYTGKSNKPVLNAVRMLNDTGMELLIQTVYMPGIVDVEEIEQIAIFLSNVNSNIKLRINPFAPTFAFERVTERPTIEDMERAYKIAAEYLPNAIISRSCYREYPTPPPQETWITVYPDLSFKRRTIKDQEEDRIAWLSLSKSKTREEILREVERDDIEYRQELEEAIRKFSPRNLKHR</sequence>
<accession>Q64EF8</accession>
<evidence type="ECO:0000256" key="1">
    <source>
        <dbReference type="ARBA" id="ARBA00001966"/>
    </source>
</evidence>
<evidence type="ECO:0000313" key="8">
    <source>
        <dbReference type="EMBL" id="AAU82219.1"/>
    </source>
</evidence>
<dbReference type="PANTHER" id="PTHR30352:SF5">
    <property type="entry name" value="PYRUVATE FORMATE-LYASE 1-ACTIVATING ENZYME"/>
    <property type="match status" value="1"/>
</dbReference>
<keyword evidence="6" id="KW-0411">Iron-sulfur</keyword>
<dbReference type="GO" id="GO:0003824">
    <property type="term" value="F:catalytic activity"/>
    <property type="evidence" value="ECO:0007669"/>
    <property type="project" value="InterPro"/>
</dbReference>
<dbReference type="EMBL" id="AY714816">
    <property type="protein sequence ID" value="AAU82219.1"/>
    <property type="molecule type" value="Genomic_DNA"/>
</dbReference>
<comment type="cofactor">
    <cofactor evidence="1">
        <name>[4Fe-4S] cluster</name>
        <dbReference type="ChEBI" id="CHEBI:49883"/>
    </cofactor>
</comment>
<dbReference type="Pfam" id="PF04055">
    <property type="entry name" value="Radical_SAM"/>
    <property type="match status" value="1"/>
</dbReference>
<dbReference type="SMART" id="SM00729">
    <property type="entry name" value="Elp3"/>
    <property type="match status" value="1"/>
</dbReference>
<reference evidence="8" key="1">
    <citation type="journal article" date="2004" name="Science">
        <title>Reverse methanogenesis: testing the hypothesis with environmental genomics.</title>
        <authorList>
            <person name="Hallam S.J."/>
            <person name="Putnam N."/>
            <person name="Preston C.M."/>
            <person name="Detter J.C."/>
            <person name="Rokhsar D."/>
            <person name="Richardson P.M."/>
            <person name="DeLong E.F."/>
        </authorList>
    </citation>
    <scope>NUCLEOTIDE SEQUENCE</scope>
</reference>
<dbReference type="SUPFAM" id="SSF102114">
    <property type="entry name" value="Radical SAM enzymes"/>
    <property type="match status" value="1"/>
</dbReference>
<name>Q64EF8_UNCAG</name>
<evidence type="ECO:0000256" key="6">
    <source>
        <dbReference type="ARBA" id="ARBA00023014"/>
    </source>
</evidence>
<evidence type="ECO:0000256" key="4">
    <source>
        <dbReference type="ARBA" id="ARBA00022723"/>
    </source>
</evidence>
<evidence type="ECO:0000259" key="7">
    <source>
        <dbReference type="PROSITE" id="PS51918"/>
    </source>
</evidence>
<proteinExistence type="predicted"/>
<reference evidence="8" key="2">
    <citation type="submission" date="2004-08" db="EMBL/GenBank/DDBJ databases">
        <authorList>
            <person name="Putnam N."/>
            <person name="Detter J.C."/>
            <person name="Richardson P.M."/>
            <person name="Rokhsar D."/>
        </authorList>
    </citation>
    <scope>NUCLEOTIDE SEQUENCE</scope>
</reference>
<keyword evidence="5" id="KW-0408">Iron</keyword>
<evidence type="ECO:0000256" key="5">
    <source>
        <dbReference type="ARBA" id="ARBA00023004"/>
    </source>
</evidence>